<reference evidence="8 9" key="1">
    <citation type="submission" date="2017-08" db="EMBL/GenBank/DDBJ databases">
        <title>Complete genome sequence of Mucilaginibacter sp. strain BJC16-A31.</title>
        <authorList>
            <consortium name="Henan University of Science and Technology"/>
            <person name="You X."/>
        </authorList>
    </citation>
    <scope>NUCLEOTIDE SEQUENCE [LARGE SCALE GENOMIC DNA]</scope>
    <source>
        <strain evidence="8 9">BJC16-A31</strain>
    </source>
</reference>
<evidence type="ECO:0000256" key="3">
    <source>
        <dbReference type="ARBA" id="ARBA00022729"/>
    </source>
</evidence>
<dbReference type="InterPro" id="IPR011990">
    <property type="entry name" value="TPR-like_helical_dom_sf"/>
</dbReference>
<evidence type="ECO:0000256" key="4">
    <source>
        <dbReference type="ARBA" id="ARBA00023136"/>
    </source>
</evidence>
<dbReference type="Pfam" id="PF07980">
    <property type="entry name" value="SusD_RagB"/>
    <property type="match status" value="1"/>
</dbReference>
<proteinExistence type="inferred from homology"/>
<comment type="subcellular location">
    <subcellularLocation>
        <location evidence="1">Cell outer membrane</location>
    </subcellularLocation>
</comment>
<feature type="domain" description="SusD-like N-terminal" evidence="7">
    <location>
        <begin position="25"/>
        <end position="230"/>
    </location>
</feature>
<gene>
    <name evidence="8" type="ORF">MuYL_2189</name>
</gene>
<dbReference type="InterPro" id="IPR012944">
    <property type="entry name" value="SusD_RagB_dom"/>
</dbReference>
<organism evidence="8 9">
    <name type="scientific">Mucilaginibacter xinganensis</name>
    <dbReference type="NCBI Taxonomy" id="1234841"/>
    <lineage>
        <taxon>Bacteria</taxon>
        <taxon>Pseudomonadati</taxon>
        <taxon>Bacteroidota</taxon>
        <taxon>Sphingobacteriia</taxon>
        <taxon>Sphingobacteriales</taxon>
        <taxon>Sphingobacteriaceae</taxon>
        <taxon>Mucilaginibacter</taxon>
    </lineage>
</organism>
<dbReference type="EMBL" id="CP022743">
    <property type="protein sequence ID" value="ASU34079.1"/>
    <property type="molecule type" value="Genomic_DNA"/>
</dbReference>
<keyword evidence="4" id="KW-0472">Membrane</keyword>
<evidence type="ECO:0000256" key="2">
    <source>
        <dbReference type="ARBA" id="ARBA00006275"/>
    </source>
</evidence>
<dbReference type="OrthoDB" id="630434at2"/>
<dbReference type="InterPro" id="IPR033985">
    <property type="entry name" value="SusD-like_N"/>
</dbReference>
<dbReference type="PROSITE" id="PS51257">
    <property type="entry name" value="PROKAR_LIPOPROTEIN"/>
    <property type="match status" value="1"/>
</dbReference>
<dbReference type="Pfam" id="PF14322">
    <property type="entry name" value="SusD-like_3"/>
    <property type="match status" value="1"/>
</dbReference>
<keyword evidence="3" id="KW-0732">Signal</keyword>
<feature type="domain" description="RagB/SusD" evidence="6">
    <location>
        <begin position="343"/>
        <end position="418"/>
    </location>
</feature>
<evidence type="ECO:0000256" key="1">
    <source>
        <dbReference type="ARBA" id="ARBA00004442"/>
    </source>
</evidence>
<name>A0A223NW11_9SPHI</name>
<evidence type="ECO:0000313" key="8">
    <source>
        <dbReference type="EMBL" id="ASU34079.1"/>
    </source>
</evidence>
<sequence length="461" mass="50965">MRKLNHIYIGAISTLLLLAACNKQLDLKPHQSIEQSQAILTAQDVQSTLVGAYNRMGLSDLYGGGVFLYPDLMATQTVFSWHGTYQGLTQMTNQAIPVDNSFVNSTWLDAYEVINQANNVLANLDKVAADNKDRTEGEASFLRGLVYFDMARIFGKAWNDGDPATNLAVPIVLTPTTVISQSSYVTRSTVSQVYQQAITDLKTAETKLPESNSYFANKYSAAAILARLYLQQGNYVEAAAEATTVIESGQFTLNKNYADEFPFPNQTAVHIDNTAEDIFAIQVTDQQGVNALNTYYASKTYGGRGDIHVNDSFLGDFEAGDDRANLIQYDDPADNTTTLRNHKFDNLDGNVHVIRLAELYLIRAEANLRLSTATGDTPLNDINVIRTRAKLSPLLTVTIDQILTERVHELYFEGGFFFHDGKRTAQKIGALPFNSDKLVFPIPKQEINANSKLVQNPGYGN</sequence>
<evidence type="ECO:0000256" key="5">
    <source>
        <dbReference type="ARBA" id="ARBA00023237"/>
    </source>
</evidence>
<comment type="similarity">
    <text evidence="2">Belongs to the SusD family.</text>
</comment>
<dbReference type="AlphaFoldDB" id="A0A223NW11"/>
<evidence type="ECO:0000259" key="7">
    <source>
        <dbReference type="Pfam" id="PF14322"/>
    </source>
</evidence>
<dbReference type="CDD" id="cd08977">
    <property type="entry name" value="SusD"/>
    <property type="match status" value="1"/>
</dbReference>
<evidence type="ECO:0000259" key="6">
    <source>
        <dbReference type="Pfam" id="PF07980"/>
    </source>
</evidence>
<keyword evidence="9" id="KW-1185">Reference proteome</keyword>
<dbReference type="SUPFAM" id="SSF48452">
    <property type="entry name" value="TPR-like"/>
    <property type="match status" value="1"/>
</dbReference>
<keyword evidence="5" id="KW-0998">Cell outer membrane</keyword>
<accession>A0A223NW11</accession>
<dbReference type="KEGG" id="muc:MuYL_2189"/>
<dbReference type="RefSeq" id="WP_094570470.1">
    <property type="nucleotide sequence ID" value="NZ_CP022743.1"/>
</dbReference>
<protein>
    <submittedName>
        <fullName evidence="8">SusD family protein</fullName>
    </submittedName>
</protein>
<dbReference type="Gene3D" id="1.25.40.390">
    <property type="match status" value="1"/>
</dbReference>
<dbReference type="Proteomes" id="UP000215002">
    <property type="component" value="Chromosome"/>
</dbReference>
<evidence type="ECO:0000313" key="9">
    <source>
        <dbReference type="Proteomes" id="UP000215002"/>
    </source>
</evidence>
<dbReference type="GO" id="GO:0009279">
    <property type="term" value="C:cell outer membrane"/>
    <property type="evidence" value="ECO:0007669"/>
    <property type="project" value="UniProtKB-SubCell"/>
</dbReference>